<sequence length="244" mass="28162">MPNAPLSSSIQTVYDQQYVNSDAQWREIGARQKADDIIKLCQKFNFKKVLDVGAGDGAVLKELDSRGFTENLHAVEISGSGIEKINERQLKSLREVKLFDGYTIPYEDKAFPLATCSHVVEHVEHPRLLLREIARVSEYQFFEVPIDFSLFVDRKIDHFLSYGHINIYTPALFKFLLKSEGFEVIDELFLFFSDEVVSYLMKDWKQRLVYKTKAFLLENSPLRQVKPNAYAVLCKHKGEGVKIF</sequence>
<dbReference type="OrthoDB" id="1524727at2"/>
<dbReference type="KEGG" id="run:DR864_26980"/>
<dbReference type="RefSeq" id="WP_114069881.1">
    <property type="nucleotide sequence ID" value="NZ_CP030850.1"/>
</dbReference>
<name>A0A344TR49_9BACT</name>
<keyword evidence="1" id="KW-0489">Methyltransferase</keyword>
<dbReference type="AlphaFoldDB" id="A0A344TR49"/>
<evidence type="ECO:0000313" key="1">
    <source>
        <dbReference type="EMBL" id="AXE21120.1"/>
    </source>
</evidence>
<dbReference type="InterPro" id="IPR029063">
    <property type="entry name" value="SAM-dependent_MTases_sf"/>
</dbReference>
<protein>
    <submittedName>
        <fullName evidence="1">SAM-dependent methyltransferase</fullName>
    </submittedName>
</protein>
<dbReference type="Gene3D" id="3.40.50.150">
    <property type="entry name" value="Vaccinia Virus protein VP39"/>
    <property type="match status" value="1"/>
</dbReference>
<proteinExistence type="predicted"/>
<accession>A0A344TR49</accession>
<keyword evidence="2" id="KW-1185">Reference proteome</keyword>
<dbReference type="Pfam" id="PF13489">
    <property type="entry name" value="Methyltransf_23"/>
    <property type="match status" value="1"/>
</dbReference>
<gene>
    <name evidence="1" type="ORF">DR864_26980</name>
</gene>
<organism evidence="1 2">
    <name type="scientific">Runella rosea</name>
    <dbReference type="NCBI Taxonomy" id="2259595"/>
    <lineage>
        <taxon>Bacteria</taxon>
        <taxon>Pseudomonadati</taxon>
        <taxon>Bacteroidota</taxon>
        <taxon>Cytophagia</taxon>
        <taxon>Cytophagales</taxon>
        <taxon>Spirosomataceae</taxon>
        <taxon>Runella</taxon>
    </lineage>
</organism>
<dbReference type="Proteomes" id="UP000251993">
    <property type="component" value="Chromosome"/>
</dbReference>
<evidence type="ECO:0000313" key="2">
    <source>
        <dbReference type="Proteomes" id="UP000251993"/>
    </source>
</evidence>
<dbReference type="EMBL" id="CP030850">
    <property type="protein sequence ID" value="AXE21120.1"/>
    <property type="molecule type" value="Genomic_DNA"/>
</dbReference>
<keyword evidence="1" id="KW-0808">Transferase</keyword>
<dbReference type="GO" id="GO:0032259">
    <property type="term" value="P:methylation"/>
    <property type="evidence" value="ECO:0007669"/>
    <property type="project" value="UniProtKB-KW"/>
</dbReference>
<dbReference type="CDD" id="cd02440">
    <property type="entry name" value="AdoMet_MTases"/>
    <property type="match status" value="1"/>
</dbReference>
<dbReference type="GO" id="GO:0008168">
    <property type="term" value="F:methyltransferase activity"/>
    <property type="evidence" value="ECO:0007669"/>
    <property type="project" value="UniProtKB-KW"/>
</dbReference>
<reference evidence="1 2" key="1">
    <citation type="submission" date="2018-07" db="EMBL/GenBank/DDBJ databases">
        <title>Genome sequencing of Runella.</title>
        <authorList>
            <person name="Baek M.-G."/>
            <person name="Yi H."/>
        </authorList>
    </citation>
    <scope>NUCLEOTIDE SEQUENCE [LARGE SCALE GENOMIC DNA]</scope>
    <source>
        <strain evidence="1 2">HYN0085</strain>
    </source>
</reference>
<dbReference type="SUPFAM" id="SSF53335">
    <property type="entry name" value="S-adenosyl-L-methionine-dependent methyltransferases"/>
    <property type="match status" value="1"/>
</dbReference>